<keyword evidence="6" id="KW-0677">Repeat</keyword>
<dbReference type="SMART" id="SM01294">
    <property type="entry name" value="PKS_PP_betabranch"/>
    <property type="match status" value="2"/>
</dbReference>
<dbReference type="SUPFAM" id="SSF52151">
    <property type="entry name" value="FabD/lysophospholipase-like"/>
    <property type="match status" value="1"/>
</dbReference>
<gene>
    <name evidence="15" type="ORF">AQJ91_20110</name>
</gene>
<feature type="domain" description="PKS/mFAS DH" evidence="14">
    <location>
        <begin position="1543"/>
        <end position="1820"/>
    </location>
</feature>
<dbReference type="InterPro" id="IPR014043">
    <property type="entry name" value="Acyl_transferase_dom"/>
</dbReference>
<evidence type="ECO:0000256" key="3">
    <source>
        <dbReference type="ARBA" id="ARBA00022450"/>
    </source>
</evidence>
<evidence type="ECO:0000256" key="6">
    <source>
        <dbReference type="ARBA" id="ARBA00022737"/>
    </source>
</evidence>
<dbReference type="CDD" id="cd00833">
    <property type="entry name" value="PKS"/>
    <property type="match status" value="1"/>
</dbReference>
<dbReference type="Pfam" id="PF00550">
    <property type="entry name" value="PP-binding"/>
    <property type="match status" value="2"/>
</dbReference>
<dbReference type="SMART" id="SM00824">
    <property type="entry name" value="PKS_TE"/>
    <property type="match status" value="1"/>
</dbReference>
<dbReference type="InterPro" id="IPR045851">
    <property type="entry name" value="AMP-bd_C_sf"/>
</dbReference>
<dbReference type="GO" id="GO:0004312">
    <property type="term" value="F:fatty acid synthase activity"/>
    <property type="evidence" value="ECO:0007669"/>
    <property type="project" value="TreeGrafter"/>
</dbReference>
<dbReference type="RefSeq" id="WP_067023395.1">
    <property type="nucleotide sequence ID" value="NZ_KQ949086.1"/>
</dbReference>
<dbReference type="SUPFAM" id="SSF53901">
    <property type="entry name" value="Thiolase-like"/>
    <property type="match status" value="1"/>
</dbReference>
<dbReference type="InterPro" id="IPR049900">
    <property type="entry name" value="PKS_mFAS_DH"/>
</dbReference>
<feature type="region of interest" description="N-terminal hotdog fold" evidence="10">
    <location>
        <begin position="1543"/>
        <end position="1668"/>
    </location>
</feature>
<dbReference type="Pfam" id="PF02801">
    <property type="entry name" value="Ketoacyl-synt_C"/>
    <property type="match status" value="1"/>
</dbReference>
<dbReference type="Gene3D" id="3.10.129.110">
    <property type="entry name" value="Polyketide synthase dehydratase"/>
    <property type="match status" value="1"/>
</dbReference>
<keyword evidence="15" id="KW-0238">DNA-binding</keyword>
<dbReference type="SUPFAM" id="SSF51735">
    <property type="entry name" value="NAD(P)-binding Rossmann-fold domains"/>
    <property type="match status" value="2"/>
</dbReference>
<dbReference type="PANTHER" id="PTHR43775:SF51">
    <property type="entry name" value="INACTIVE PHENOLPHTHIOCEROL SYNTHESIS POLYKETIDE SYNTHASE TYPE I PKS1-RELATED"/>
    <property type="match status" value="1"/>
</dbReference>
<dbReference type="Gene3D" id="3.40.50.720">
    <property type="entry name" value="NAD(P)-binding Rossmann-like Domain"/>
    <property type="match status" value="1"/>
</dbReference>
<dbReference type="SUPFAM" id="SSF55048">
    <property type="entry name" value="Probable ACP-binding domain of malonyl-CoA ACP transacylase"/>
    <property type="match status" value="1"/>
</dbReference>
<dbReference type="InterPro" id="IPR016039">
    <property type="entry name" value="Thiolase-like"/>
</dbReference>
<accession>A0A101UYQ8</accession>
<evidence type="ECO:0000256" key="9">
    <source>
        <dbReference type="ARBA" id="ARBA00023315"/>
    </source>
</evidence>
<evidence type="ECO:0000259" key="13">
    <source>
        <dbReference type="PROSITE" id="PS52004"/>
    </source>
</evidence>
<dbReference type="InterPro" id="IPR014030">
    <property type="entry name" value="Ketoacyl_synth_N"/>
</dbReference>
<dbReference type="SUPFAM" id="SSF56801">
    <property type="entry name" value="Acetyl-CoA synthetase-like"/>
    <property type="match status" value="1"/>
</dbReference>
<dbReference type="Gene3D" id="3.30.70.3290">
    <property type="match status" value="1"/>
</dbReference>
<dbReference type="SUPFAM" id="SSF47336">
    <property type="entry name" value="ACP-like"/>
    <property type="match status" value="2"/>
</dbReference>
<dbReference type="InterPro" id="IPR014031">
    <property type="entry name" value="Ketoacyl_synth_C"/>
</dbReference>
<dbReference type="Pfam" id="PF22953">
    <property type="entry name" value="SpnB_Rossmann"/>
    <property type="match status" value="1"/>
</dbReference>
<feature type="region of interest" description="C-terminal hotdog fold" evidence="10">
    <location>
        <begin position="1681"/>
        <end position="1820"/>
    </location>
</feature>
<dbReference type="SUPFAM" id="SSF53474">
    <property type="entry name" value="alpha/beta-Hydrolases"/>
    <property type="match status" value="1"/>
</dbReference>
<dbReference type="PROSITE" id="PS50075">
    <property type="entry name" value="CARRIER"/>
    <property type="match status" value="2"/>
</dbReference>
<dbReference type="InterPro" id="IPR020807">
    <property type="entry name" value="PKS_DH"/>
</dbReference>
<dbReference type="InterPro" id="IPR018201">
    <property type="entry name" value="Ketoacyl_synth_AS"/>
</dbReference>
<dbReference type="InterPro" id="IPR006162">
    <property type="entry name" value="Ppantetheine_attach_site"/>
</dbReference>
<dbReference type="Pfam" id="PF16197">
    <property type="entry name" value="KAsynt_C_assoc"/>
    <property type="match status" value="1"/>
</dbReference>
<dbReference type="GO" id="GO:0006633">
    <property type="term" value="P:fatty acid biosynthetic process"/>
    <property type="evidence" value="ECO:0007669"/>
    <property type="project" value="InterPro"/>
</dbReference>
<dbReference type="PROSITE" id="PS00012">
    <property type="entry name" value="PHOSPHOPANTETHEINE"/>
    <property type="match status" value="1"/>
</dbReference>
<comment type="cofactor">
    <cofactor evidence="1">
        <name>pantetheine 4'-phosphate</name>
        <dbReference type="ChEBI" id="CHEBI:47942"/>
    </cofactor>
</comment>
<evidence type="ECO:0000313" key="16">
    <source>
        <dbReference type="Proteomes" id="UP000053260"/>
    </source>
</evidence>
<dbReference type="CDD" id="cd08956">
    <property type="entry name" value="KR_3_FAS_SDR_x"/>
    <property type="match status" value="1"/>
</dbReference>
<proteinExistence type="predicted"/>
<dbReference type="Gene3D" id="1.10.1200.10">
    <property type="entry name" value="ACP-like"/>
    <property type="match status" value="2"/>
</dbReference>
<dbReference type="Proteomes" id="UP000053260">
    <property type="component" value="Unassembled WGS sequence"/>
</dbReference>
<dbReference type="OrthoDB" id="9778690at2"/>
<dbReference type="InterPro" id="IPR042099">
    <property type="entry name" value="ANL_N_sf"/>
</dbReference>
<evidence type="ECO:0000259" key="14">
    <source>
        <dbReference type="PROSITE" id="PS52019"/>
    </source>
</evidence>
<dbReference type="PANTHER" id="PTHR43775">
    <property type="entry name" value="FATTY ACID SYNTHASE"/>
    <property type="match status" value="1"/>
</dbReference>
<dbReference type="InterPro" id="IPR057326">
    <property type="entry name" value="KR_dom"/>
</dbReference>
<dbReference type="Pfam" id="PF14765">
    <property type="entry name" value="PS-DH"/>
    <property type="match status" value="1"/>
</dbReference>
<keyword evidence="9" id="KW-0012">Acyltransferase</keyword>
<dbReference type="Pfam" id="PF13193">
    <property type="entry name" value="AMP-binding_C"/>
    <property type="match status" value="1"/>
</dbReference>
<feature type="active site" description="Proton acceptor; for dehydratase activity" evidence="10">
    <location>
        <position position="1575"/>
    </location>
</feature>
<dbReference type="GO" id="GO:0031177">
    <property type="term" value="F:phosphopantetheine binding"/>
    <property type="evidence" value="ECO:0007669"/>
    <property type="project" value="InterPro"/>
</dbReference>
<evidence type="ECO:0000256" key="5">
    <source>
        <dbReference type="ARBA" id="ARBA00022679"/>
    </source>
</evidence>
<evidence type="ECO:0000256" key="1">
    <source>
        <dbReference type="ARBA" id="ARBA00001957"/>
    </source>
</evidence>
<comment type="pathway">
    <text evidence="2">Antibiotic biosynthesis.</text>
</comment>
<keyword evidence="5" id="KW-0808">Transferase</keyword>
<feature type="active site" description="Proton donor; for dehydratase activity" evidence="10">
    <location>
        <position position="1742"/>
    </location>
</feature>
<protein>
    <submittedName>
        <fullName evidence="15">DNA-binding protein</fullName>
    </submittedName>
</protein>
<name>A0A101UYQ8_9ACTN</name>
<dbReference type="SMART" id="SM00827">
    <property type="entry name" value="PKS_AT"/>
    <property type="match status" value="1"/>
</dbReference>
<dbReference type="Gene3D" id="3.40.50.12780">
    <property type="entry name" value="N-terminal domain of ligase-like"/>
    <property type="match status" value="1"/>
</dbReference>
<evidence type="ECO:0000256" key="4">
    <source>
        <dbReference type="ARBA" id="ARBA00022553"/>
    </source>
</evidence>
<dbReference type="EMBL" id="LMXB01000053">
    <property type="protein sequence ID" value="KUO19278.1"/>
    <property type="molecule type" value="Genomic_DNA"/>
</dbReference>
<evidence type="ECO:0000256" key="7">
    <source>
        <dbReference type="ARBA" id="ARBA00023194"/>
    </source>
</evidence>
<feature type="domain" description="Carrier" evidence="12">
    <location>
        <begin position="2327"/>
        <end position="2402"/>
    </location>
</feature>
<dbReference type="STRING" id="909626.AQJ91_20110"/>
<dbReference type="InterPro" id="IPR036291">
    <property type="entry name" value="NAD(P)-bd_dom_sf"/>
</dbReference>
<dbReference type="SMART" id="SM00823">
    <property type="entry name" value="PKS_PP"/>
    <property type="match status" value="2"/>
</dbReference>
<dbReference type="Gene3D" id="3.40.47.10">
    <property type="match status" value="1"/>
</dbReference>
<dbReference type="Gene3D" id="3.30.300.30">
    <property type="match status" value="1"/>
</dbReference>
<dbReference type="InterPro" id="IPR050091">
    <property type="entry name" value="PKS_NRPS_Biosynth_Enz"/>
</dbReference>
<dbReference type="Pfam" id="PF00109">
    <property type="entry name" value="ketoacyl-synt"/>
    <property type="match status" value="1"/>
</dbReference>
<dbReference type="InterPro" id="IPR001227">
    <property type="entry name" value="Ac_transferase_dom_sf"/>
</dbReference>
<comment type="caution">
    <text evidence="15">The sequence shown here is derived from an EMBL/GenBank/DDBJ whole genome shotgun (WGS) entry which is preliminary data.</text>
</comment>
<dbReference type="SMART" id="SM00825">
    <property type="entry name" value="PKS_KS"/>
    <property type="match status" value="1"/>
</dbReference>
<keyword evidence="8" id="KW-0511">Multifunctional enzyme</keyword>
<keyword evidence="16" id="KW-1185">Reference proteome</keyword>
<keyword evidence="7" id="KW-0045">Antibiotic biosynthesis</keyword>
<reference evidence="15 16" key="1">
    <citation type="submission" date="2015-10" db="EMBL/GenBank/DDBJ databases">
        <title>Draft genome sequence of Streptomyces sp. RV15, isolated from a marine sponge.</title>
        <authorList>
            <person name="Ruckert C."/>
            <person name="Abdelmohsen U.R."/>
            <person name="Winkler A."/>
            <person name="Hentschel U."/>
            <person name="Kalinowski J."/>
            <person name="Kampfer P."/>
            <person name="Glaeser S."/>
        </authorList>
    </citation>
    <scope>NUCLEOTIDE SEQUENCE [LARGE SCALE GENOMIC DNA]</scope>
    <source>
        <strain evidence="15 16">RV15</strain>
    </source>
</reference>
<dbReference type="Pfam" id="PF21089">
    <property type="entry name" value="PKS_DH_N"/>
    <property type="match status" value="1"/>
</dbReference>
<dbReference type="InterPro" id="IPR020806">
    <property type="entry name" value="PKS_PP-bd"/>
</dbReference>
<dbReference type="InterPro" id="IPR009081">
    <property type="entry name" value="PP-bd_ACP"/>
</dbReference>
<evidence type="ECO:0000256" key="8">
    <source>
        <dbReference type="ARBA" id="ARBA00023268"/>
    </source>
</evidence>
<dbReference type="FunFam" id="3.40.47.10:FF:000019">
    <property type="entry name" value="Polyketide synthase type I"/>
    <property type="match status" value="1"/>
</dbReference>
<dbReference type="InterPro" id="IPR013968">
    <property type="entry name" value="PKS_KR"/>
</dbReference>
<dbReference type="InterPro" id="IPR032821">
    <property type="entry name" value="PKS_assoc"/>
</dbReference>
<dbReference type="PROSITE" id="PS52019">
    <property type="entry name" value="PKS_MFAS_DH"/>
    <property type="match status" value="1"/>
</dbReference>
<evidence type="ECO:0000256" key="10">
    <source>
        <dbReference type="PROSITE-ProRule" id="PRU01363"/>
    </source>
</evidence>
<dbReference type="InterPro" id="IPR049551">
    <property type="entry name" value="PKS_DH_C"/>
</dbReference>
<dbReference type="SMART" id="SM00822">
    <property type="entry name" value="PKS_KR"/>
    <property type="match status" value="1"/>
</dbReference>
<feature type="region of interest" description="Disordered" evidence="11">
    <location>
        <begin position="2278"/>
        <end position="2308"/>
    </location>
</feature>
<dbReference type="InterPro" id="IPR016036">
    <property type="entry name" value="Malonyl_transacylase_ACP-bd"/>
</dbReference>
<dbReference type="PROSITE" id="PS00606">
    <property type="entry name" value="KS3_1"/>
    <property type="match status" value="1"/>
</dbReference>
<evidence type="ECO:0000313" key="15">
    <source>
        <dbReference type="EMBL" id="KUO19278.1"/>
    </source>
</evidence>
<dbReference type="PROSITE" id="PS52004">
    <property type="entry name" value="KS3_2"/>
    <property type="match status" value="1"/>
</dbReference>
<dbReference type="InterPro" id="IPR020841">
    <property type="entry name" value="PKS_Beta-ketoAc_synthase_dom"/>
</dbReference>
<dbReference type="InterPro" id="IPR049552">
    <property type="entry name" value="PKS_DH_N"/>
</dbReference>
<feature type="domain" description="Ketosynthase family 3 (KS3)" evidence="13">
    <location>
        <begin position="647"/>
        <end position="1073"/>
    </location>
</feature>
<dbReference type="GO" id="GO:0033068">
    <property type="term" value="P:macrolide biosynthetic process"/>
    <property type="evidence" value="ECO:0007669"/>
    <property type="project" value="UniProtKB-ARBA"/>
</dbReference>
<dbReference type="SMART" id="SM00826">
    <property type="entry name" value="PKS_DH"/>
    <property type="match status" value="1"/>
</dbReference>
<dbReference type="GO" id="GO:0003677">
    <property type="term" value="F:DNA binding"/>
    <property type="evidence" value="ECO:0007669"/>
    <property type="project" value="UniProtKB-KW"/>
</dbReference>
<keyword evidence="3" id="KW-0596">Phosphopantetheine</keyword>
<dbReference type="InterPro" id="IPR020802">
    <property type="entry name" value="TesA-like"/>
</dbReference>
<dbReference type="InterPro" id="IPR000873">
    <property type="entry name" value="AMP-dep_synth/lig_dom"/>
</dbReference>
<sequence length="2716" mass="284602">MTRDELIRPLPELLKAHAERSPLRVAYADDERGVTYAELERRTGRLAAYLAGAGVRRGDRVAICLGNCVEMVESVLATVRAAAVGVPLNPRSSDAELDHFLEDSGASVVVTDRAHLARLHRAGARHGRMRVLLTGTDPVPSDAPEGTVLFEEVAEAEPAVPPRDDLGLDEPAWMLYTSGTTHRPKGVLSTQRAALWSVAACYAPVFGLSPEDRLLWPLPLFHSFGHSLAILGVTAVGASARITGELLPPGGLLRELRTPHASLGGSYTVLAGVPAVYHQLVASAAEDTSPLAGLRTCLVAGAPSAPALRRAVEDLLGAPLLDAYGSTETCGMIAVNRPDGPRADGSCGPPVPGMDVRLVDPGSGNDVADGDEGEIWARGPSLMTGYHHQAEATAAALRDGWYRTGDLGRRGAHGHLTLTGRVSELIIRGGENIHPTEIEQALLHCPGVRDAVVVGRPHDVLGEVPVAYVVPGPDGFDPRRVLAACRGRLAAYKLPVEIREIAAVPRTASGKIARHAVLPDLARPAPEVRPASPTAADGALRRRLLALPPEGRERALREAVLAETAGVCGEGPYERLDADRPFTDLGLTSTGAVTLIDRLGEATGLRLPSTLIFDHPTPAALTRHVHDVLFTPAPTAVPHLAAGAGADDPVVIVAMGCRYPGDVHSPDDLWNLVTEGRDAISGFPTDRGWDLAALYDPDPDRVGTSYTRSGGFLHRAAEFDAGLFGISPREALAMDPQQRLLLETSWQVWERAGIAPAALRESDTGVFVGVMHGDYSARLTRSELEAHLALGSAGSVASGRISYVYGLRGPSITLDTACSSSLVALHWAAQALRSGECSLALAGGVTVMATPKPFTAFSRQRALSPDGRCKSFSASADGTAWGEGAGLVLLERLSDARRNGHPVLAVLRGSAVNSDGASNGLTAPNGQAQQRLIARALAGAGLSADDVDAVEAHGTGTTLGDPVEAGALLATYGQGRAEDRPPLWLGSVKSNLGHTQAAAGVAGVIKMVQAMRHGQLPRTLYAEEPTPHVDWSAGRVELLAESRPWPVTDSGPRRAGVSAFGISGTNAHVILEEAPRPPDTGPSTAEVPVPWLLSGADEAALRSQARRLAAHLAARPHLSPTDVGFSLAVSRSPLAHRAMVPAEDRARMLTALEALADGTGAERAVADPGVRTAFLFTGQGSQRARMGAELRAAFPTFDSAFDEVCRTLDDRLEHPLDVVLSAEPGTPEAALLDRTDFTQAGLFAFEVALFRLLESWGVRPDFLAGHSVGELAAAHVAGVLDLADAAELVAARGRLMHALPDGGAMVALHATEEEVLAVLPTFGDQVAIASVNGPRSVVISGVGDAVLAVAAGFEARGRRTVRLRVGHAFHSPLVEPVLDDFRRVAEGLAFRPPRIPVISAVSGRPAEAGELCSPEYWVRHARLPVRFADSVRWLGNNGVSAFLEIGPGPALTAAAEDCLTGPDGEGPAPVCAAATRGGDPEPKTLLAAVARLHVRGTRVAWPAVFAGSGARHVDDLPTYAFQRERYWLDAPRTPLPAVDPHEHPLLGPAFAVPHTDRTVFSGLLSTTTHPWLADHVIRGTALVPATGFVEMAVRAGDEVGSGTLDELVILAPLILPAATGVRVQVVVGPADDSGRRPVDCYARPATHDSEPGWTRHATGLLGGTETARPETEPAVWPPQDATEVDLAHAYDSLAGGGLAYGPAFRGVRAAWRRGDEMFAEVRLPDVELGHADRFGIHPALLDAALHAPLLTGSAPDSDTVRVPFAWNGVRLYATGASEVRVRITPRGTDAVSVTLTDPSGRPVAHVDSLTMRELPAETVESAADVVRRALLRPEWAAVEESEGERRPVAGGRWALVGPDALDLRGSLPDVVGTDAAEPDTVVVTAVGGGPVRDADPLPAVHQLTGRVLRTLQDWQDDPRTAGSRLVVVTRDATAPDPDPAGAAVWGLVRAAQAELPGRVVLVDVDGRPESLRLLPAAVAGDESQLSVRKGRLAVPRLIGAGDLSARSGSFGPDGTVLITGGTGALGAEVARHLVASHGVRHLLLTGRQGPQAPNAEELRVMLEELGAEVRIVACDAADRAALAEVIKGCSPALTAVVHAAGVLDDGVLAALTPERMAAVLRPKADAAWHLHELTRDLDLSAFVLFSSVSGLLGRAGQGNYAAANVFLDALARHRSRLGLPAVSLAWGPWEHGAGMAGGDAGVPSRTAGAGAGVRNRTAGARAGAGVPNRAAGDVLRALSVEQGLALFDAALRAGEPVLAPILLDRGALRSARGPLPPLLRGLVPPRRPAAGTGDGAGTDSSPGAEQLSEPGAWRKVLAGLPAAQREDALAALMSTDVAAVLGYPDADALPTGKSFAELGFDSLMAVQVRNRLSMALRLRLSAAVVFEHPTAQGLARHVLGLLDDLPDVAPEPEHAPADDRPAQTLSSLYRRVCEAGQVVAAMHMLVTASWAMQTFGPDAGREHALPPLRRADGSPEGPVLVFLTGYHPPFAAPGGEFAGFHAHFQGELDVLELPHPGIGAGRAVPADRDTLARTHAETVLRHVGDRPFVIVGVSTGGAVAHAVTRRLEAMGSPPVGQVLLDTYLIDDGNSDKDWLLSLPAVIAPRLGGNQFTGDEDTGVAALGAYTRMFLDWEPEPVAIPTLLVRATRPTPAMEAGAAPDEWRTSWPLPHTRVDVPGDHFSFMREHARTTAAAVRTWIDSLGRTDAPSAPTAEGEQ</sequence>
<dbReference type="Pfam" id="PF08659">
    <property type="entry name" value="KR"/>
    <property type="match status" value="1"/>
</dbReference>
<organism evidence="15 16">
    <name type="scientific">Streptomyces dysideae</name>
    <dbReference type="NCBI Taxonomy" id="909626"/>
    <lineage>
        <taxon>Bacteria</taxon>
        <taxon>Bacillati</taxon>
        <taxon>Actinomycetota</taxon>
        <taxon>Actinomycetes</taxon>
        <taxon>Kitasatosporales</taxon>
        <taxon>Streptomycetaceae</taxon>
        <taxon>Streptomyces</taxon>
    </lineage>
</organism>
<dbReference type="Pfam" id="PF00501">
    <property type="entry name" value="AMP-binding"/>
    <property type="match status" value="1"/>
</dbReference>
<dbReference type="InterPro" id="IPR042104">
    <property type="entry name" value="PKS_dehydratase_sf"/>
</dbReference>
<evidence type="ECO:0000256" key="11">
    <source>
        <dbReference type="SAM" id="MobiDB-lite"/>
    </source>
</evidence>
<dbReference type="Gene3D" id="3.40.50.1820">
    <property type="entry name" value="alpha/beta hydrolase"/>
    <property type="match status" value="1"/>
</dbReference>
<feature type="compositionally biased region" description="Low complexity" evidence="11">
    <location>
        <begin position="2278"/>
        <end position="2304"/>
    </location>
</feature>
<dbReference type="InterPro" id="IPR055123">
    <property type="entry name" value="SpnB-like_Rossmann"/>
</dbReference>
<dbReference type="InterPro" id="IPR029058">
    <property type="entry name" value="AB_hydrolase_fold"/>
</dbReference>
<dbReference type="InterPro" id="IPR001031">
    <property type="entry name" value="Thioesterase"/>
</dbReference>
<dbReference type="InterPro" id="IPR036736">
    <property type="entry name" value="ACP-like_sf"/>
</dbReference>
<dbReference type="Gene3D" id="3.40.366.10">
    <property type="entry name" value="Malonyl-Coenzyme A Acyl Carrier Protein, domain 2"/>
    <property type="match status" value="1"/>
</dbReference>
<dbReference type="GO" id="GO:0004315">
    <property type="term" value="F:3-oxoacyl-[acyl-carrier-protein] synthase activity"/>
    <property type="evidence" value="ECO:0007669"/>
    <property type="project" value="InterPro"/>
</dbReference>
<feature type="domain" description="Carrier" evidence="12">
    <location>
        <begin position="551"/>
        <end position="629"/>
    </location>
</feature>
<dbReference type="InterPro" id="IPR025110">
    <property type="entry name" value="AMP-bd_C"/>
</dbReference>
<dbReference type="Pfam" id="PF00975">
    <property type="entry name" value="Thioesterase"/>
    <property type="match status" value="1"/>
</dbReference>
<evidence type="ECO:0000256" key="2">
    <source>
        <dbReference type="ARBA" id="ARBA00004792"/>
    </source>
</evidence>
<keyword evidence="4" id="KW-0597">Phosphoprotein</keyword>
<evidence type="ECO:0000259" key="12">
    <source>
        <dbReference type="PROSITE" id="PS50075"/>
    </source>
</evidence>
<dbReference type="Pfam" id="PF00698">
    <property type="entry name" value="Acyl_transf_1"/>
    <property type="match status" value="1"/>
</dbReference>
<dbReference type="InterPro" id="IPR016035">
    <property type="entry name" value="Acyl_Trfase/lysoPLipase"/>
</dbReference>